<dbReference type="AlphaFoldDB" id="A0A087TN82"/>
<keyword evidence="1" id="KW-1133">Transmembrane helix</keyword>
<keyword evidence="1" id="KW-0812">Transmembrane</keyword>
<proteinExistence type="predicted"/>
<evidence type="ECO:0000313" key="3">
    <source>
        <dbReference type="Proteomes" id="UP000054359"/>
    </source>
</evidence>
<evidence type="ECO:0000256" key="1">
    <source>
        <dbReference type="SAM" id="Phobius"/>
    </source>
</evidence>
<keyword evidence="3" id="KW-1185">Reference proteome</keyword>
<keyword evidence="1" id="KW-0472">Membrane</keyword>
<sequence>MNRARKEAMGTDQDTAVHLKVVLAILSPATAIAVGTQFQAWLVKHGTG</sequence>
<feature type="non-terminal residue" evidence="2">
    <location>
        <position position="48"/>
    </location>
</feature>
<protein>
    <submittedName>
        <fullName evidence="2">Uncharacterized protein</fullName>
    </submittedName>
</protein>
<evidence type="ECO:0000313" key="2">
    <source>
        <dbReference type="EMBL" id="KFM66571.1"/>
    </source>
</evidence>
<gene>
    <name evidence="2" type="ORF">X975_17907</name>
</gene>
<reference evidence="2 3" key="1">
    <citation type="submission" date="2013-11" db="EMBL/GenBank/DDBJ databases">
        <title>Genome sequencing of Stegodyphus mimosarum.</title>
        <authorList>
            <person name="Bechsgaard J."/>
        </authorList>
    </citation>
    <scope>NUCLEOTIDE SEQUENCE [LARGE SCALE GENOMIC DNA]</scope>
</reference>
<dbReference type="Proteomes" id="UP000054359">
    <property type="component" value="Unassembled WGS sequence"/>
</dbReference>
<accession>A0A087TN82</accession>
<dbReference type="EMBL" id="KK116006">
    <property type="protein sequence ID" value="KFM66571.1"/>
    <property type="molecule type" value="Genomic_DNA"/>
</dbReference>
<organism evidence="2 3">
    <name type="scientific">Stegodyphus mimosarum</name>
    <name type="common">African social velvet spider</name>
    <dbReference type="NCBI Taxonomy" id="407821"/>
    <lineage>
        <taxon>Eukaryota</taxon>
        <taxon>Metazoa</taxon>
        <taxon>Ecdysozoa</taxon>
        <taxon>Arthropoda</taxon>
        <taxon>Chelicerata</taxon>
        <taxon>Arachnida</taxon>
        <taxon>Araneae</taxon>
        <taxon>Araneomorphae</taxon>
        <taxon>Entelegynae</taxon>
        <taxon>Eresoidea</taxon>
        <taxon>Eresidae</taxon>
        <taxon>Stegodyphus</taxon>
    </lineage>
</organism>
<name>A0A087TN82_STEMI</name>
<feature type="transmembrane region" description="Helical" evidence="1">
    <location>
        <begin position="21"/>
        <end position="42"/>
    </location>
</feature>